<dbReference type="Pfam" id="PF02771">
    <property type="entry name" value="Acyl-CoA_dh_N"/>
    <property type="match status" value="1"/>
</dbReference>
<dbReference type="PROSITE" id="PS00073">
    <property type="entry name" value="ACYL_COA_DH_2"/>
    <property type="match status" value="1"/>
</dbReference>
<dbReference type="InterPro" id="IPR046373">
    <property type="entry name" value="Acyl-CoA_Oxase/DH_mid-dom_sf"/>
</dbReference>
<evidence type="ECO:0000256" key="4">
    <source>
        <dbReference type="ARBA" id="ARBA00022827"/>
    </source>
</evidence>
<dbReference type="Pfam" id="PF02770">
    <property type="entry name" value="Acyl-CoA_dh_M"/>
    <property type="match status" value="1"/>
</dbReference>
<dbReference type="HOGENOM" id="CLU_018204_8_2_11"/>
<dbReference type="InterPro" id="IPR037069">
    <property type="entry name" value="AcylCoA_DH/ox_N_sf"/>
</dbReference>
<feature type="domain" description="Acyl-CoA oxidase/dehydrogenase middle" evidence="7">
    <location>
        <begin position="143"/>
        <end position="236"/>
    </location>
</feature>
<dbReference type="KEGG" id="chm:B842_02555"/>
<accession>A0A0B5D9J0</accession>
<reference evidence="9 10" key="1">
    <citation type="submission" date="2013-04" db="EMBL/GenBank/DDBJ databases">
        <title>Complete genome sequence of Corynebacterium humireducens DSM 45392(T), isolated from a wastewater-fed microbial fuel cell.</title>
        <authorList>
            <person name="Ruckert C."/>
            <person name="Albersmeier A."/>
            <person name="Kalinowski J."/>
        </authorList>
    </citation>
    <scope>NUCLEOTIDE SEQUENCE [LARGE SCALE GENOMIC DNA]</scope>
    <source>
        <strain evidence="10">MFC-5</strain>
    </source>
</reference>
<evidence type="ECO:0000259" key="8">
    <source>
        <dbReference type="Pfam" id="PF02771"/>
    </source>
</evidence>
<comment type="similarity">
    <text evidence="2 5">Belongs to the acyl-CoA dehydrogenase family.</text>
</comment>
<dbReference type="InterPro" id="IPR009075">
    <property type="entry name" value="AcylCo_DH/oxidase_C"/>
</dbReference>
<gene>
    <name evidence="9" type="ORF">B842_02555</name>
</gene>
<evidence type="ECO:0000256" key="1">
    <source>
        <dbReference type="ARBA" id="ARBA00001974"/>
    </source>
</evidence>
<dbReference type="InterPro" id="IPR045008">
    <property type="entry name" value="ACX4-like"/>
</dbReference>
<evidence type="ECO:0000259" key="6">
    <source>
        <dbReference type="Pfam" id="PF00441"/>
    </source>
</evidence>
<dbReference type="SUPFAM" id="SSF56645">
    <property type="entry name" value="Acyl-CoA dehydrogenase NM domain-like"/>
    <property type="match status" value="1"/>
</dbReference>
<dbReference type="RefSeq" id="WP_040085031.1">
    <property type="nucleotide sequence ID" value="NZ_BCSU01000004.1"/>
</dbReference>
<name>A0A0B5D9J0_9CORY</name>
<evidence type="ECO:0000313" key="9">
    <source>
        <dbReference type="EMBL" id="AJE32364.1"/>
    </source>
</evidence>
<dbReference type="Proteomes" id="UP000031524">
    <property type="component" value="Chromosome"/>
</dbReference>
<dbReference type="Gene3D" id="1.10.540.10">
    <property type="entry name" value="Acyl-CoA dehydrogenase/oxidase, N-terminal domain"/>
    <property type="match status" value="1"/>
</dbReference>
<evidence type="ECO:0000313" key="10">
    <source>
        <dbReference type="Proteomes" id="UP000031524"/>
    </source>
</evidence>
<dbReference type="PANTHER" id="PTHR43188:SF1">
    <property type="entry name" value="ACYL-COA DEHYDROGENASE"/>
    <property type="match status" value="1"/>
</dbReference>
<dbReference type="OrthoDB" id="9770681at2"/>
<dbReference type="GO" id="GO:0006635">
    <property type="term" value="P:fatty acid beta-oxidation"/>
    <property type="evidence" value="ECO:0007669"/>
    <property type="project" value="InterPro"/>
</dbReference>
<protein>
    <submittedName>
        <fullName evidence="9">Acyl-CoA dehydrogenase</fullName>
    </submittedName>
</protein>
<dbReference type="GO" id="GO:0050660">
    <property type="term" value="F:flavin adenine dinucleotide binding"/>
    <property type="evidence" value="ECO:0007669"/>
    <property type="project" value="InterPro"/>
</dbReference>
<keyword evidence="4 5" id="KW-0274">FAD</keyword>
<keyword evidence="10" id="KW-1185">Reference proteome</keyword>
<feature type="domain" description="Acyl-CoA dehydrogenase/oxidase N-terminal" evidence="8">
    <location>
        <begin position="34"/>
        <end position="135"/>
    </location>
</feature>
<feature type="domain" description="Acyl-CoA dehydrogenase/oxidase C-terminal" evidence="6">
    <location>
        <begin position="256"/>
        <end position="395"/>
    </location>
</feature>
<dbReference type="InterPro" id="IPR006089">
    <property type="entry name" value="Acyl-CoA_DH_CS"/>
</dbReference>
<dbReference type="InterPro" id="IPR006091">
    <property type="entry name" value="Acyl-CoA_Oxase/DH_mid-dom"/>
</dbReference>
<proteinExistence type="inferred from homology"/>
<keyword evidence="5" id="KW-0560">Oxidoreductase</keyword>
<dbReference type="AlphaFoldDB" id="A0A0B5D9J0"/>
<evidence type="ECO:0000259" key="7">
    <source>
        <dbReference type="Pfam" id="PF02770"/>
    </source>
</evidence>
<comment type="cofactor">
    <cofactor evidence="1 5">
        <name>FAD</name>
        <dbReference type="ChEBI" id="CHEBI:57692"/>
    </cofactor>
</comment>
<dbReference type="EMBL" id="CP005286">
    <property type="protein sequence ID" value="AJE32364.1"/>
    <property type="molecule type" value="Genomic_DNA"/>
</dbReference>
<dbReference type="Pfam" id="PF00441">
    <property type="entry name" value="Acyl-CoA_dh_1"/>
    <property type="match status" value="1"/>
</dbReference>
<sequence length="402" mass="44123">MQTATRLQTRKPVDPTLIPFPDADILGIADMLAPEERARLEQVRTVLQEEIRPAVGKYWDHEEFPFDLLTRLGEIGLGELEITGGSRLLRGLIYAEVTRADVSLSTLVGVHNELVVDLIDQLGSPAQREEWLPGLRTFARTGCFALTEPEHGSDVAGGLVTSATRTADGWLINGEKRWIGLGTFADFAVLFARDTADQQVKGFIVELDRPGVHRRKISNKTGLRIMQNADLVFENVEIPAGNHIPGARSFADTNIFLRNSRAWVGWQAAGLQLAIFDVARDYAVNRQQFGRSIARFQLIQEKLSRILGNTSATLSMMTRIAHLQETGGFDMPHAALVKGTGTRLSRESAALGREVLGGNGIVSDYGMARLFADAEAIYTYEGTYDMNALIVGRAVTGQSAFV</sequence>
<dbReference type="Gene3D" id="1.20.140.10">
    <property type="entry name" value="Butyryl-CoA Dehydrogenase, subunit A, domain 3"/>
    <property type="match status" value="1"/>
</dbReference>
<dbReference type="SUPFAM" id="SSF47203">
    <property type="entry name" value="Acyl-CoA dehydrogenase C-terminal domain-like"/>
    <property type="match status" value="1"/>
</dbReference>
<dbReference type="STRING" id="1223515.B842_02555"/>
<keyword evidence="3 5" id="KW-0285">Flavoprotein</keyword>
<organism evidence="9 10">
    <name type="scientific">Corynebacterium humireducens NBRC 106098 = DSM 45392</name>
    <dbReference type="NCBI Taxonomy" id="1223515"/>
    <lineage>
        <taxon>Bacteria</taxon>
        <taxon>Bacillati</taxon>
        <taxon>Actinomycetota</taxon>
        <taxon>Actinomycetes</taxon>
        <taxon>Mycobacteriales</taxon>
        <taxon>Corynebacteriaceae</taxon>
        <taxon>Corynebacterium</taxon>
    </lineage>
</organism>
<dbReference type="GO" id="GO:0003995">
    <property type="term" value="F:acyl-CoA dehydrogenase activity"/>
    <property type="evidence" value="ECO:0007669"/>
    <property type="project" value="InterPro"/>
</dbReference>
<evidence type="ECO:0000256" key="3">
    <source>
        <dbReference type="ARBA" id="ARBA00022630"/>
    </source>
</evidence>
<dbReference type="InterPro" id="IPR013786">
    <property type="entry name" value="AcylCoA_DH/ox_N"/>
</dbReference>
<dbReference type="Gene3D" id="2.40.110.10">
    <property type="entry name" value="Butyryl-CoA Dehydrogenase, subunit A, domain 2"/>
    <property type="match status" value="1"/>
</dbReference>
<dbReference type="PANTHER" id="PTHR43188">
    <property type="entry name" value="ACYL-COENZYME A OXIDASE"/>
    <property type="match status" value="1"/>
</dbReference>
<evidence type="ECO:0000256" key="2">
    <source>
        <dbReference type="ARBA" id="ARBA00009347"/>
    </source>
</evidence>
<dbReference type="InterPro" id="IPR036250">
    <property type="entry name" value="AcylCo_DH-like_C"/>
</dbReference>
<evidence type="ECO:0000256" key="5">
    <source>
        <dbReference type="RuleBase" id="RU362125"/>
    </source>
</evidence>
<dbReference type="InterPro" id="IPR009100">
    <property type="entry name" value="AcylCoA_DH/oxidase_NM_dom_sf"/>
</dbReference>